<evidence type="ECO:0000256" key="13">
    <source>
        <dbReference type="ARBA" id="ARBA00037435"/>
    </source>
</evidence>
<dbReference type="GO" id="GO:0032586">
    <property type="term" value="C:protein storage vacuole membrane"/>
    <property type="evidence" value="ECO:0007669"/>
    <property type="project" value="UniProtKB-SubCell"/>
</dbReference>
<proteinExistence type="predicted"/>
<dbReference type="InterPro" id="IPR013083">
    <property type="entry name" value="Znf_RING/FYVE/PHD"/>
</dbReference>
<sequence>MGSVNLVVVLVVWLLSGFSMAVANVVLIGNNVTLSFDDIEANFAPTVKGSGECGVLYVAEPLDACSPLTNKIEQSANASSPFVLMIRGGCSFEEKVREAQKAGFKAVIVYDNVAGDVLVASQFSVLSKCTSDILWDDKLAARISCYYNIYPDHWHNICLEVVKLVTGEFPQVRTIFILYILYSTVTWISNANRPVAGDSSGIKVHAVFVSKASGETLMKYAGRTDMELWLIPSFENSAWSIMAISFISLLAMSAVLATCFFVRRHRIRRERPRSSHVREFHGMSSRLVKAMPSLIFTAVLEDNCTSSTCAICLEDYSVGEKLRVLPCRHKFHAFCVDSWLTTWRTFCPVCKRDARTNIGDPTASESTPLLSSNAGSIASSSVVSSLRSSLASSSAIQIAPATSRSPSVSRPYSLASTPYVQQSLRSYHQLPSLSASRSSVDLQNASSQRSHAPHLVSGHSLGYPSLSSLNSRYLYPYIPSPSNASPSFVSSSSHHHNPLHCSESAASFSPFASAQSLPEC</sequence>
<comment type="subcellular location">
    <subcellularLocation>
        <location evidence="14">Endomembrane system</location>
        <topology evidence="14">Single-pass type I membrane protein</topology>
    </subcellularLocation>
    <subcellularLocation>
        <location evidence="15">Protein storage vacuole membrane</location>
    </subcellularLocation>
</comment>
<keyword evidence="6 16" id="KW-0863">Zinc-finger</keyword>
<evidence type="ECO:0000256" key="9">
    <source>
        <dbReference type="ARBA" id="ARBA00022989"/>
    </source>
</evidence>
<keyword evidence="5 19" id="KW-0732">Signal</keyword>
<keyword evidence="9 18" id="KW-1133">Transmembrane helix</keyword>
<dbReference type="GO" id="GO:0008270">
    <property type="term" value="F:zinc ion binding"/>
    <property type="evidence" value="ECO:0007669"/>
    <property type="project" value="UniProtKB-KW"/>
</dbReference>
<keyword evidence="3 18" id="KW-0812">Transmembrane</keyword>
<dbReference type="AlphaFoldDB" id="A0A978VAM3"/>
<keyword evidence="10 18" id="KW-0472">Membrane</keyword>
<feature type="domain" description="RING-type" evidence="20">
    <location>
        <begin position="309"/>
        <end position="351"/>
    </location>
</feature>
<dbReference type="Proteomes" id="UP000813462">
    <property type="component" value="Unassembled WGS sequence"/>
</dbReference>
<reference evidence="21" key="1">
    <citation type="journal article" date="2021" name="Front. Plant Sci.">
        <title>Chromosome-Scale Genome Assembly for Chinese Sour Jujube and Insights Into Its Genome Evolution and Domestication Signature.</title>
        <authorList>
            <person name="Shen L.-Y."/>
            <person name="Luo H."/>
            <person name="Wang X.-L."/>
            <person name="Wang X.-M."/>
            <person name="Qiu X.-J."/>
            <person name="Liu H."/>
            <person name="Zhou S.-S."/>
            <person name="Jia K.-H."/>
            <person name="Nie S."/>
            <person name="Bao Y.-T."/>
            <person name="Zhang R.-G."/>
            <person name="Yun Q.-Z."/>
            <person name="Chai Y.-H."/>
            <person name="Lu J.-Y."/>
            <person name="Li Y."/>
            <person name="Zhao S.-W."/>
            <person name="Mao J.-F."/>
            <person name="Jia S.-G."/>
            <person name="Mao Y.-M."/>
        </authorList>
    </citation>
    <scope>NUCLEOTIDE SEQUENCE</scope>
    <source>
        <strain evidence="21">AT0</strain>
        <tissue evidence="21">Leaf</tissue>
    </source>
</reference>
<keyword evidence="12" id="KW-0325">Glycoprotein</keyword>
<name>A0A978VAM3_ZIZJJ</name>
<comment type="caution">
    <text evidence="21">The sequence shown here is derived from an EMBL/GenBank/DDBJ whole genome shotgun (WGS) entry which is preliminary data.</text>
</comment>
<dbReference type="FunFam" id="3.30.40.10:FF:000276">
    <property type="entry name" value="Receptor homology region transmembrane domain-and RING domain-containing protein 2"/>
    <property type="match status" value="1"/>
</dbReference>
<keyword evidence="7" id="KW-0862">Zinc</keyword>
<dbReference type="Pfam" id="PF13639">
    <property type="entry name" value="zf-RING_2"/>
    <property type="match status" value="1"/>
</dbReference>
<feature type="compositionally biased region" description="Polar residues" evidence="17">
    <location>
        <begin position="438"/>
        <end position="450"/>
    </location>
</feature>
<dbReference type="SUPFAM" id="SSF57850">
    <property type="entry name" value="RING/U-box"/>
    <property type="match status" value="1"/>
</dbReference>
<dbReference type="GO" id="GO:0012505">
    <property type="term" value="C:endomembrane system"/>
    <property type="evidence" value="ECO:0007669"/>
    <property type="project" value="UniProtKB-SubCell"/>
</dbReference>
<dbReference type="PANTHER" id="PTHR47168">
    <property type="entry name" value="RING ZINC FINGER DOMAIN SUPERFAMILY PROTEIN-RELATED"/>
    <property type="match status" value="1"/>
</dbReference>
<feature type="chain" id="PRO_5036688278" description="RING-type domain-containing protein" evidence="19">
    <location>
        <begin position="24"/>
        <end position="520"/>
    </location>
</feature>
<evidence type="ECO:0000259" key="20">
    <source>
        <dbReference type="PROSITE" id="PS50089"/>
    </source>
</evidence>
<evidence type="ECO:0000256" key="12">
    <source>
        <dbReference type="ARBA" id="ARBA00023180"/>
    </source>
</evidence>
<dbReference type="InterPro" id="IPR001841">
    <property type="entry name" value="Znf_RING"/>
</dbReference>
<gene>
    <name evidence="21" type="ORF">FEM48_Zijuj06G0174500</name>
</gene>
<dbReference type="SUPFAM" id="SSF52025">
    <property type="entry name" value="PA domain"/>
    <property type="match status" value="1"/>
</dbReference>
<dbReference type="Pfam" id="PF02225">
    <property type="entry name" value="PA"/>
    <property type="match status" value="1"/>
</dbReference>
<keyword evidence="11" id="KW-1015">Disulfide bond</keyword>
<accession>A0A978VAM3</accession>
<evidence type="ECO:0000313" key="21">
    <source>
        <dbReference type="EMBL" id="KAH7524958.1"/>
    </source>
</evidence>
<keyword evidence="8" id="KW-0653">Protein transport</keyword>
<evidence type="ECO:0000256" key="10">
    <source>
        <dbReference type="ARBA" id="ARBA00023136"/>
    </source>
</evidence>
<feature type="signal peptide" evidence="19">
    <location>
        <begin position="1"/>
        <end position="23"/>
    </location>
</feature>
<keyword evidence="2" id="KW-0926">Vacuole</keyword>
<evidence type="ECO:0000256" key="3">
    <source>
        <dbReference type="ARBA" id="ARBA00022692"/>
    </source>
</evidence>
<dbReference type="InterPro" id="IPR051653">
    <property type="entry name" value="E3_ligase_sorting_rcpt"/>
</dbReference>
<dbReference type="EMBL" id="JAEACU010000006">
    <property type="protein sequence ID" value="KAH7524958.1"/>
    <property type="molecule type" value="Genomic_DNA"/>
</dbReference>
<dbReference type="FunFam" id="3.50.30.30:FF:000020">
    <property type="entry name" value="Receptor homology region transmembrane domain-and RING domain-containing protein 2"/>
    <property type="match status" value="1"/>
</dbReference>
<evidence type="ECO:0000256" key="7">
    <source>
        <dbReference type="ARBA" id="ARBA00022833"/>
    </source>
</evidence>
<evidence type="ECO:0000256" key="14">
    <source>
        <dbReference type="ARBA" id="ARBA00046288"/>
    </source>
</evidence>
<evidence type="ECO:0000256" key="18">
    <source>
        <dbReference type="SAM" id="Phobius"/>
    </source>
</evidence>
<evidence type="ECO:0000256" key="4">
    <source>
        <dbReference type="ARBA" id="ARBA00022723"/>
    </source>
</evidence>
<protein>
    <recommendedName>
        <fullName evidence="20">RING-type domain-containing protein</fullName>
    </recommendedName>
</protein>
<organism evidence="21 22">
    <name type="scientific">Ziziphus jujuba var. spinosa</name>
    <dbReference type="NCBI Taxonomy" id="714518"/>
    <lineage>
        <taxon>Eukaryota</taxon>
        <taxon>Viridiplantae</taxon>
        <taxon>Streptophyta</taxon>
        <taxon>Embryophyta</taxon>
        <taxon>Tracheophyta</taxon>
        <taxon>Spermatophyta</taxon>
        <taxon>Magnoliopsida</taxon>
        <taxon>eudicotyledons</taxon>
        <taxon>Gunneridae</taxon>
        <taxon>Pentapetalae</taxon>
        <taxon>rosids</taxon>
        <taxon>fabids</taxon>
        <taxon>Rosales</taxon>
        <taxon>Rhamnaceae</taxon>
        <taxon>Paliureae</taxon>
        <taxon>Ziziphus</taxon>
    </lineage>
</organism>
<evidence type="ECO:0000256" key="19">
    <source>
        <dbReference type="SAM" id="SignalP"/>
    </source>
</evidence>
<dbReference type="InterPro" id="IPR046450">
    <property type="entry name" value="PA_dom_sf"/>
</dbReference>
<feature type="region of interest" description="Disordered" evidence="17">
    <location>
        <begin position="438"/>
        <end position="457"/>
    </location>
</feature>
<dbReference type="GO" id="GO:0015031">
    <property type="term" value="P:protein transport"/>
    <property type="evidence" value="ECO:0007669"/>
    <property type="project" value="UniProtKB-KW"/>
</dbReference>
<dbReference type="Gene3D" id="3.50.30.30">
    <property type="match status" value="1"/>
</dbReference>
<dbReference type="PROSITE" id="PS50089">
    <property type="entry name" value="ZF_RING_2"/>
    <property type="match status" value="1"/>
</dbReference>
<dbReference type="SMART" id="SM00184">
    <property type="entry name" value="RING"/>
    <property type="match status" value="1"/>
</dbReference>
<comment type="function">
    <text evidence="13">Involved in the trafficking of vacuolar proteins. May function as a sorting receptor for protein trafficking to the protein storage vacuole (PSV).</text>
</comment>
<evidence type="ECO:0000256" key="15">
    <source>
        <dbReference type="ARBA" id="ARBA00060484"/>
    </source>
</evidence>
<dbReference type="CDD" id="cd02123">
    <property type="entry name" value="PA_C_RZF_like"/>
    <property type="match status" value="1"/>
</dbReference>
<feature type="transmembrane region" description="Helical" evidence="18">
    <location>
        <begin position="238"/>
        <end position="262"/>
    </location>
</feature>
<evidence type="ECO:0000256" key="5">
    <source>
        <dbReference type="ARBA" id="ARBA00022729"/>
    </source>
</evidence>
<evidence type="ECO:0000313" key="22">
    <source>
        <dbReference type="Proteomes" id="UP000813462"/>
    </source>
</evidence>
<dbReference type="InterPro" id="IPR003137">
    <property type="entry name" value="PA_domain"/>
</dbReference>
<evidence type="ECO:0000256" key="6">
    <source>
        <dbReference type="ARBA" id="ARBA00022771"/>
    </source>
</evidence>
<evidence type="ECO:0000256" key="16">
    <source>
        <dbReference type="PROSITE-ProRule" id="PRU00175"/>
    </source>
</evidence>
<dbReference type="Gene3D" id="3.30.40.10">
    <property type="entry name" value="Zinc/RING finger domain, C3HC4 (zinc finger)"/>
    <property type="match status" value="1"/>
</dbReference>
<dbReference type="PANTHER" id="PTHR47168:SF5">
    <property type="entry name" value="RING-TYPE DOMAIN-CONTAINING PROTEIN"/>
    <property type="match status" value="1"/>
</dbReference>
<evidence type="ECO:0000256" key="11">
    <source>
        <dbReference type="ARBA" id="ARBA00023157"/>
    </source>
</evidence>
<keyword evidence="4" id="KW-0479">Metal-binding</keyword>
<keyword evidence="1" id="KW-0813">Transport</keyword>
<evidence type="ECO:0000256" key="17">
    <source>
        <dbReference type="SAM" id="MobiDB-lite"/>
    </source>
</evidence>
<evidence type="ECO:0000256" key="8">
    <source>
        <dbReference type="ARBA" id="ARBA00022927"/>
    </source>
</evidence>
<evidence type="ECO:0000256" key="2">
    <source>
        <dbReference type="ARBA" id="ARBA00022554"/>
    </source>
</evidence>
<evidence type="ECO:0000256" key="1">
    <source>
        <dbReference type="ARBA" id="ARBA00022448"/>
    </source>
</evidence>
<dbReference type="InterPro" id="IPR044744">
    <property type="entry name" value="ZNRF4/RNF13/RNF167_PA"/>
</dbReference>